<reference evidence="2 3" key="1">
    <citation type="submission" date="2021-09" db="EMBL/GenBank/DDBJ databases">
        <title>Whole genome sequence of Nocardioides sp. GBK3QG-3.</title>
        <authorList>
            <person name="Tuo L."/>
        </authorList>
    </citation>
    <scope>NUCLEOTIDE SEQUENCE [LARGE SCALE GENOMIC DNA]</scope>
    <source>
        <strain evidence="2 3">GBK3QG-3</strain>
    </source>
</reference>
<feature type="transmembrane region" description="Helical" evidence="1">
    <location>
        <begin position="56"/>
        <end position="75"/>
    </location>
</feature>
<keyword evidence="1" id="KW-1133">Transmembrane helix</keyword>
<evidence type="ECO:0000256" key="1">
    <source>
        <dbReference type="SAM" id="Phobius"/>
    </source>
</evidence>
<feature type="transmembrane region" description="Helical" evidence="1">
    <location>
        <begin position="29"/>
        <end position="49"/>
    </location>
</feature>
<comment type="caution">
    <text evidence="2">The sequence shown here is derived from an EMBL/GenBank/DDBJ whole genome shotgun (WGS) entry which is preliminary data.</text>
</comment>
<name>A0ABS7U936_9ACTN</name>
<proteinExistence type="predicted"/>
<evidence type="ECO:0008006" key="4">
    <source>
        <dbReference type="Google" id="ProtNLM"/>
    </source>
</evidence>
<accession>A0ABS7U936</accession>
<organism evidence="2 3">
    <name type="scientific">Nocardioides mangrovi</name>
    <dbReference type="NCBI Taxonomy" id="2874580"/>
    <lineage>
        <taxon>Bacteria</taxon>
        <taxon>Bacillati</taxon>
        <taxon>Actinomycetota</taxon>
        <taxon>Actinomycetes</taxon>
        <taxon>Propionibacteriales</taxon>
        <taxon>Nocardioidaceae</taxon>
        <taxon>Nocardioides</taxon>
    </lineage>
</organism>
<keyword evidence="3" id="KW-1185">Reference proteome</keyword>
<dbReference type="RefSeq" id="WP_224121811.1">
    <property type="nucleotide sequence ID" value="NZ_JAIQZJ010000001.1"/>
</dbReference>
<keyword evidence="1" id="KW-0472">Membrane</keyword>
<dbReference type="EMBL" id="JAIQZJ010000001">
    <property type="protein sequence ID" value="MBZ5737461.1"/>
    <property type="molecule type" value="Genomic_DNA"/>
</dbReference>
<keyword evidence="1" id="KW-0812">Transmembrane</keyword>
<gene>
    <name evidence="2" type="ORF">K8U61_04745</name>
</gene>
<dbReference type="Proteomes" id="UP000780875">
    <property type="component" value="Unassembled WGS sequence"/>
</dbReference>
<protein>
    <recommendedName>
        <fullName evidence="4">GlsB/YeaQ/YmgE family stress response membrane protein</fullName>
    </recommendedName>
</protein>
<evidence type="ECO:0000313" key="3">
    <source>
        <dbReference type="Proteomes" id="UP000780875"/>
    </source>
</evidence>
<evidence type="ECO:0000313" key="2">
    <source>
        <dbReference type="EMBL" id="MBZ5737461.1"/>
    </source>
</evidence>
<sequence>MVAFLIAGVILGVLARVLRHGPDDPAPLLTVLVGVVGAVIGGVGMNLVLSDPWSGLTAWSFTAACLLPFVLLGLLQGGVGRRA</sequence>